<feature type="transmembrane region" description="Helical" evidence="7">
    <location>
        <begin position="55"/>
        <end position="75"/>
    </location>
</feature>
<feature type="transmembrane region" description="Helical" evidence="7">
    <location>
        <begin position="255"/>
        <end position="277"/>
    </location>
</feature>
<feature type="transmembrane region" description="Helical" evidence="7">
    <location>
        <begin position="87"/>
        <end position="111"/>
    </location>
</feature>
<evidence type="ECO:0000256" key="7">
    <source>
        <dbReference type="SAM" id="Phobius"/>
    </source>
</evidence>
<evidence type="ECO:0000256" key="5">
    <source>
        <dbReference type="ARBA" id="ARBA00023136"/>
    </source>
</evidence>
<dbReference type="OMA" id="MPWPTIL"/>
<dbReference type="AlphaFoldDB" id="I4YF33"/>
<dbReference type="eggNOG" id="ENOG502QZWT">
    <property type="taxonomic scope" value="Eukaryota"/>
</dbReference>
<evidence type="ECO:0000313" key="9">
    <source>
        <dbReference type="Proteomes" id="UP000005242"/>
    </source>
</evidence>
<evidence type="ECO:0000256" key="6">
    <source>
        <dbReference type="SAM" id="MobiDB-lite"/>
    </source>
</evidence>
<accession>I4YF33</accession>
<feature type="transmembrane region" description="Helical" evidence="7">
    <location>
        <begin position="159"/>
        <end position="179"/>
    </location>
</feature>
<dbReference type="PANTHER" id="PTHR28286:SF1">
    <property type="entry name" value="30 KDA HEAT SHOCK PROTEIN-RELATED"/>
    <property type="match status" value="1"/>
</dbReference>
<dbReference type="RefSeq" id="XP_006957245.1">
    <property type="nucleotide sequence ID" value="XM_006957183.1"/>
</dbReference>
<comment type="similarity">
    <text evidence="2">Belongs to the archaeal/bacterial/fungal opsin family.</text>
</comment>
<dbReference type="GO" id="GO:0005783">
    <property type="term" value="C:endoplasmic reticulum"/>
    <property type="evidence" value="ECO:0007669"/>
    <property type="project" value="TreeGrafter"/>
</dbReference>
<dbReference type="CDD" id="cd15239">
    <property type="entry name" value="7tm_YRO2_fungal-like"/>
    <property type="match status" value="1"/>
</dbReference>
<protein>
    <submittedName>
        <fullName evidence="8">Family A G protein-coupled receptor-like protein</fullName>
    </submittedName>
</protein>
<dbReference type="KEGG" id="wse:WALSEDRAFT_68038"/>
<feature type="region of interest" description="Disordered" evidence="6">
    <location>
        <begin position="302"/>
        <end position="353"/>
    </location>
</feature>
<name>I4YF33_WALMC</name>
<feature type="compositionally biased region" description="Low complexity" evidence="6">
    <location>
        <begin position="309"/>
        <end position="327"/>
    </location>
</feature>
<evidence type="ECO:0000313" key="8">
    <source>
        <dbReference type="EMBL" id="EIM22575.1"/>
    </source>
</evidence>
<dbReference type="SUPFAM" id="SSF81321">
    <property type="entry name" value="Family A G protein-coupled receptor-like"/>
    <property type="match status" value="1"/>
</dbReference>
<dbReference type="HOGENOM" id="CLU_054785_1_0_1"/>
<keyword evidence="4 7" id="KW-1133">Transmembrane helix</keyword>
<dbReference type="Proteomes" id="UP000005242">
    <property type="component" value="Unassembled WGS sequence"/>
</dbReference>
<dbReference type="InterPro" id="IPR043476">
    <property type="entry name" value="Yro2-like_7TM"/>
</dbReference>
<evidence type="ECO:0000256" key="1">
    <source>
        <dbReference type="ARBA" id="ARBA00004141"/>
    </source>
</evidence>
<feature type="compositionally biased region" description="Low complexity" evidence="6">
    <location>
        <begin position="334"/>
        <end position="353"/>
    </location>
</feature>
<proteinExistence type="inferred from homology"/>
<dbReference type="OrthoDB" id="536545at2759"/>
<dbReference type="InParanoid" id="I4YF33"/>
<reference evidence="8 9" key="1">
    <citation type="journal article" date="2012" name="Fungal Genet. Biol.">
        <title>The genome of the xerotolerant mold Wallemia sebi reveals adaptations to osmotic stress and suggests cryptic sexual reproduction.</title>
        <authorList>
            <person name="Padamsee M."/>
            <person name="Kumar T.K.A."/>
            <person name="Riley R."/>
            <person name="Binder M."/>
            <person name="Boyd A."/>
            <person name="Calvo A.M."/>
            <person name="Furukawa K."/>
            <person name="Hesse C."/>
            <person name="Hohmann S."/>
            <person name="James T.Y."/>
            <person name="LaButti K."/>
            <person name="Lapidus A."/>
            <person name="Lindquist E."/>
            <person name="Lucas S."/>
            <person name="Miller K."/>
            <person name="Shantappa S."/>
            <person name="Grigoriev I.V."/>
            <person name="Hibbett D.S."/>
            <person name="McLaughlin D.J."/>
            <person name="Spatafora J.W."/>
            <person name="Aime M.C."/>
        </authorList>
    </citation>
    <scope>NUCLEOTIDE SEQUENCE [LARGE SCALE GENOMIC DNA]</scope>
    <source>
        <strain evidence="9">ATCC MYA-4683 / CBS 633.66</strain>
    </source>
</reference>
<evidence type="ECO:0000256" key="4">
    <source>
        <dbReference type="ARBA" id="ARBA00022989"/>
    </source>
</evidence>
<dbReference type="PANTHER" id="PTHR28286">
    <property type="match status" value="1"/>
</dbReference>
<dbReference type="GeneID" id="18475335"/>
<keyword evidence="9" id="KW-1185">Reference proteome</keyword>
<dbReference type="SMART" id="SM01021">
    <property type="entry name" value="Bac_rhodopsin"/>
    <property type="match status" value="1"/>
</dbReference>
<keyword evidence="8" id="KW-0675">Receptor</keyword>
<evidence type="ECO:0000256" key="2">
    <source>
        <dbReference type="ARBA" id="ARBA00008130"/>
    </source>
</evidence>
<feature type="transmembrane region" description="Helical" evidence="7">
    <location>
        <begin position="222"/>
        <end position="243"/>
    </location>
</feature>
<dbReference type="GO" id="GO:0005886">
    <property type="term" value="C:plasma membrane"/>
    <property type="evidence" value="ECO:0007669"/>
    <property type="project" value="TreeGrafter"/>
</dbReference>
<sequence>MTNLNSHFEVQIYNGWWQPRAFFLDLVGKLKTAQALTQHPFDFVDIHLTTPGSSWQWAVFSMFGVSGIVTLFLVYFTKRYIRGMWTLAFVVFHISFVAYFVMASGLGWTAIEVQFLHGRGTTFGGTRQINYTRFVQQILASPTYVLILLLGAGANVEMMLFGMFTQIYFWVCLLIASLISDQYKWGLFTMAVVLEFNVWAVLLHQGMHMLPLRGSTTKKGVFYGVTGWYILIYLLYIIAVGVSELGNVITVTAEAVFYGVLDLCIQIVMLFVFIPAFSSYIPGVGSRGAAIEGQALDNPSYALPRKEPPQVQQQQPVEQVTQPAQQAHTQEKVQMPQPQHTAQQGQQQQPQPA</sequence>
<feature type="transmembrane region" description="Helical" evidence="7">
    <location>
        <begin position="185"/>
        <end position="202"/>
    </location>
</feature>
<comment type="subcellular location">
    <subcellularLocation>
        <location evidence="1">Membrane</location>
        <topology evidence="1">Multi-pass membrane protein</topology>
    </subcellularLocation>
</comment>
<keyword evidence="3 7" id="KW-0812">Transmembrane</keyword>
<gene>
    <name evidence="8" type="ORF">WALSEDRAFT_68038</name>
</gene>
<dbReference type="Gene3D" id="1.20.1070.10">
    <property type="entry name" value="Rhodopsin 7-helix transmembrane proteins"/>
    <property type="match status" value="1"/>
</dbReference>
<organism evidence="8 9">
    <name type="scientific">Wallemia mellicola (strain ATCC MYA-4683 / CBS 633.66)</name>
    <name type="common">Wallemia sebi (CBS 633.66)</name>
    <dbReference type="NCBI Taxonomy" id="671144"/>
    <lineage>
        <taxon>Eukaryota</taxon>
        <taxon>Fungi</taxon>
        <taxon>Dikarya</taxon>
        <taxon>Basidiomycota</taxon>
        <taxon>Wallemiomycotina</taxon>
        <taxon>Wallemiomycetes</taxon>
        <taxon>Wallemiales</taxon>
        <taxon>Wallemiaceae</taxon>
        <taxon>Wallemia</taxon>
    </lineage>
</organism>
<evidence type="ECO:0000256" key="3">
    <source>
        <dbReference type="ARBA" id="ARBA00022692"/>
    </source>
</evidence>
<dbReference type="EMBL" id="JH668227">
    <property type="protein sequence ID" value="EIM22575.1"/>
    <property type="molecule type" value="Genomic_DNA"/>
</dbReference>
<dbReference type="InterPro" id="IPR001425">
    <property type="entry name" value="Arc/bac/fun_rhodopsins"/>
</dbReference>
<keyword evidence="5 7" id="KW-0472">Membrane</keyword>